<sequence length="225" mass="24334">MPTYSRRSVLFGFGAAVGLASLPRHAFAALDGTPFTFLTDPEARSLALLCDTLIPQDDFPSASQAGVVDFIDLQLAGGYGRGEHLYMDGPHPQGTPEQGYQSPLRPAELWREGLAAMQTVIGPLDGQPQSALDQLMTGLSEDRPALAGRVGAKTFFTELHALTNQGYFADPIYGGNKGYAGWHMVGFPGAFGYFTDTVDAHNRPYRQPPMGIGHQPGTSDFNWER</sequence>
<dbReference type="InterPro" id="IPR006311">
    <property type="entry name" value="TAT_signal"/>
</dbReference>
<gene>
    <name evidence="3" type="ORF">SAMN04488041_107120</name>
</gene>
<organism evidence="3 4">
    <name type="scientific">Sulfitobacter pontiacus</name>
    <dbReference type="NCBI Taxonomy" id="60137"/>
    <lineage>
        <taxon>Bacteria</taxon>
        <taxon>Pseudomonadati</taxon>
        <taxon>Pseudomonadota</taxon>
        <taxon>Alphaproteobacteria</taxon>
        <taxon>Rhodobacterales</taxon>
        <taxon>Roseobacteraceae</taxon>
        <taxon>Sulfitobacter</taxon>
    </lineage>
</organism>
<dbReference type="STRING" id="60137.SAMN04488041_107120"/>
<dbReference type="Pfam" id="PF13618">
    <property type="entry name" value="Gluconate_2-dh3"/>
    <property type="match status" value="1"/>
</dbReference>
<evidence type="ECO:0000256" key="2">
    <source>
        <dbReference type="SAM" id="SignalP"/>
    </source>
</evidence>
<feature type="region of interest" description="Disordered" evidence="1">
    <location>
        <begin position="205"/>
        <end position="225"/>
    </location>
</feature>
<feature type="signal peptide" evidence="2">
    <location>
        <begin position="1"/>
        <end position="28"/>
    </location>
</feature>
<dbReference type="GeneID" id="94022316"/>
<dbReference type="AlphaFoldDB" id="A0A1H3BXZ6"/>
<dbReference type="Proteomes" id="UP000183076">
    <property type="component" value="Unassembled WGS sequence"/>
</dbReference>
<evidence type="ECO:0000256" key="1">
    <source>
        <dbReference type="SAM" id="MobiDB-lite"/>
    </source>
</evidence>
<dbReference type="PROSITE" id="PS51318">
    <property type="entry name" value="TAT"/>
    <property type="match status" value="1"/>
</dbReference>
<keyword evidence="2" id="KW-0732">Signal</keyword>
<feature type="chain" id="PRO_5010209061" evidence="2">
    <location>
        <begin position="29"/>
        <end position="225"/>
    </location>
</feature>
<accession>A0A1H3BXZ6</accession>
<reference evidence="4" key="1">
    <citation type="submission" date="2016-10" db="EMBL/GenBank/DDBJ databases">
        <authorList>
            <person name="Varghese N."/>
            <person name="Submissions S."/>
        </authorList>
    </citation>
    <scope>NUCLEOTIDE SEQUENCE [LARGE SCALE GENOMIC DNA]</scope>
    <source>
        <strain evidence="4">DSM 10014</strain>
    </source>
</reference>
<dbReference type="RefSeq" id="WP_009824247.1">
    <property type="nucleotide sequence ID" value="NZ_CP160840.1"/>
</dbReference>
<name>A0A1H3BXZ6_9RHOB</name>
<evidence type="ECO:0000313" key="4">
    <source>
        <dbReference type="Proteomes" id="UP000183076"/>
    </source>
</evidence>
<feature type="compositionally biased region" description="Polar residues" evidence="1">
    <location>
        <begin position="216"/>
        <end position="225"/>
    </location>
</feature>
<evidence type="ECO:0000313" key="3">
    <source>
        <dbReference type="EMBL" id="SDX46706.1"/>
    </source>
</evidence>
<dbReference type="InterPro" id="IPR027056">
    <property type="entry name" value="Gluconate_2DH_su3"/>
</dbReference>
<dbReference type="EMBL" id="FNNB01000007">
    <property type="protein sequence ID" value="SDX46706.1"/>
    <property type="molecule type" value="Genomic_DNA"/>
</dbReference>
<protein>
    <submittedName>
        <fullName evidence="3">Gluconate 2-dehydrogenase gamma chain</fullName>
    </submittedName>
</protein>
<proteinExistence type="predicted"/>